<dbReference type="InterPro" id="IPR010998">
    <property type="entry name" value="Integrase_recombinase_N"/>
</dbReference>
<dbReference type="InterPro" id="IPR044068">
    <property type="entry name" value="CB"/>
</dbReference>
<accession>A0A3C1KCH3</accession>
<organism evidence="4 5">
    <name type="scientific">Microbacterium ginsengisoli</name>
    <dbReference type="NCBI Taxonomy" id="400772"/>
    <lineage>
        <taxon>Bacteria</taxon>
        <taxon>Bacillati</taxon>
        <taxon>Actinomycetota</taxon>
        <taxon>Actinomycetes</taxon>
        <taxon>Micrococcales</taxon>
        <taxon>Microbacteriaceae</taxon>
        <taxon>Microbacterium</taxon>
    </lineage>
</organism>
<gene>
    <name evidence="4" type="ORF">DCP95_05755</name>
</gene>
<evidence type="ECO:0000259" key="3">
    <source>
        <dbReference type="PROSITE" id="PS51900"/>
    </source>
</evidence>
<evidence type="ECO:0000256" key="2">
    <source>
        <dbReference type="PROSITE-ProRule" id="PRU01248"/>
    </source>
</evidence>
<dbReference type="EMBL" id="DMNG01000101">
    <property type="protein sequence ID" value="HAN24064.1"/>
    <property type="molecule type" value="Genomic_DNA"/>
</dbReference>
<evidence type="ECO:0000256" key="1">
    <source>
        <dbReference type="ARBA" id="ARBA00023125"/>
    </source>
</evidence>
<feature type="non-terminal residue" evidence="4">
    <location>
        <position position="42"/>
    </location>
</feature>
<dbReference type="PROSITE" id="PS51900">
    <property type="entry name" value="CB"/>
    <property type="match status" value="1"/>
</dbReference>
<feature type="domain" description="Core-binding (CB)" evidence="3">
    <location>
        <begin position="1"/>
        <end position="42"/>
    </location>
</feature>
<proteinExistence type="predicted"/>
<evidence type="ECO:0000313" key="4">
    <source>
        <dbReference type="EMBL" id="HAN24064.1"/>
    </source>
</evidence>
<reference evidence="4 5" key="1">
    <citation type="journal article" date="2018" name="Nat. Biotechnol.">
        <title>A standardized bacterial taxonomy based on genome phylogeny substantially revises the tree of life.</title>
        <authorList>
            <person name="Parks D.H."/>
            <person name="Chuvochina M."/>
            <person name="Waite D.W."/>
            <person name="Rinke C."/>
            <person name="Skarshewski A."/>
            <person name="Chaumeil P.A."/>
            <person name="Hugenholtz P."/>
        </authorList>
    </citation>
    <scope>NUCLEOTIDE SEQUENCE [LARGE SCALE GENOMIC DNA]</scope>
    <source>
        <strain evidence="4">UBA9152</strain>
    </source>
</reference>
<dbReference type="InterPro" id="IPR004107">
    <property type="entry name" value="Integrase_SAM-like_N"/>
</dbReference>
<dbReference type="Gene3D" id="1.10.150.130">
    <property type="match status" value="1"/>
</dbReference>
<protein>
    <submittedName>
        <fullName evidence="4">Tyrosine recombinase XerD</fullName>
    </submittedName>
</protein>
<dbReference type="Pfam" id="PF02899">
    <property type="entry name" value="Phage_int_SAM_1"/>
    <property type="match status" value="1"/>
</dbReference>
<name>A0A3C1KCH3_9MICO</name>
<evidence type="ECO:0000313" key="5">
    <source>
        <dbReference type="Proteomes" id="UP000257479"/>
    </source>
</evidence>
<sequence length="42" mass="5099">MTPERALDRYLRHLTIERGLSPHSLAAYRRDLTRYLAWLETR</sequence>
<dbReference type="GO" id="GO:0015074">
    <property type="term" value="P:DNA integration"/>
    <property type="evidence" value="ECO:0007669"/>
    <property type="project" value="InterPro"/>
</dbReference>
<comment type="caution">
    <text evidence="4">The sequence shown here is derived from an EMBL/GenBank/DDBJ whole genome shotgun (WGS) entry which is preliminary data.</text>
</comment>
<dbReference type="AlphaFoldDB" id="A0A3C1KCH3"/>
<keyword evidence="1 2" id="KW-0238">DNA-binding</keyword>
<dbReference type="GO" id="GO:0003677">
    <property type="term" value="F:DNA binding"/>
    <property type="evidence" value="ECO:0007669"/>
    <property type="project" value="UniProtKB-UniRule"/>
</dbReference>
<dbReference type="Proteomes" id="UP000257479">
    <property type="component" value="Unassembled WGS sequence"/>
</dbReference>
<dbReference type="SUPFAM" id="SSF47823">
    <property type="entry name" value="lambda integrase-like, N-terminal domain"/>
    <property type="match status" value="1"/>
</dbReference>